<dbReference type="AlphaFoldDB" id="A0A2T4A6N2"/>
<dbReference type="GeneID" id="36623996"/>
<proteinExistence type="predicted"/>
<evidence type="ECO:0000313" key="2">
    <source>
        <dbReference type="Proteomes" id="UP000241690"/>
    </source>
</evidence>
<keyword evidence="2" id="KW-1185">Reference proteome</keyword>
<gene>
    <name evidence="1" type="ORF">M431DRAFT_470586</name>
</gene>
<name>A0A2T4A6N2_TRIHA</name>
<dbReference type="Proteomes" id="UP000241690">
    <property type="component" value="Unassembled WGS sequence"/>
</dbReference>
<dbReference type="EMBL" id="KZ679683">
    <property type="protein sequence ID" value="PTB52734.1"/>
    <property type="molecule type" value="Genomic_DNA"/>
</dbReference>
<dbReference type="RefSeq" id="XP_024772411.1">
    <property type="nucleotide sequence ID" value="XM_024915427.1"/>
</dbReference>
<protein>
    <submittedName>
        <fullName evidence="1">Uncharacterized protein</fullName>
    </submittedName>
</protein>
<evidence type="ECO:0000313" key="1">
    <source>
        <dbReference type="EMBL" id="PTB52734.1"/>
    </source>
</evidence>
<sequence>MNSVPMKWIHLLLTNRNASWRPTIDAFGELRSAKSRGGRVRTPVYEQPRNPPLFLLVETISFMLFCELTKDLRVLSPAASWTAAPLRRRTDVDDFVTIAMEMGRRQLPGVNAEILIHLGMCHLALLDGEAETVCGSMPRRRWWSAPVLAHEFSTTRRCMIHSPL</sequence>
<organism evidence="1 2">
    <name type="scientific">Trichoderma harzianum CBS 226.95</name>
    <dbReference type="NCBI Taxonomy" id="983964"/>
    <lineage>
        <taxon>Eukaryota</taxon>
        <taxon>Fungi</taxon>
        <taxon>Dikarya</taxon>
        <taxon>Ascomycota</taxon>
        <taxon>Pezizomycotina</taxon>
        <taxon>Sordariomycetes</taxon>
        <taxon>Hypocreomycetidae</taxon>
        <taxon>Hypocreales</taxon>
        <taxon>Hypocreaceae</taxon>
        <taxon>Trichoderma</taxon>
    </lineage>
</organism>
<accession>A0A2T4A6N2</accession>
<reference evidence="1 2" key="1">
    <citation type="submission" date="2016-07" db="EMBL/GenBank/DDBJ databases">
        <title>Multiple horizontal gene transfer events from other fungi enriched the ability of initially mycotrophic Trichoderma (Ascomycota) to feed on dead plant biomass.</title>
        <authorList>
            <consortium name="DOE Joint Genome Institute"/>
            <person name="Aerts A."/>
            <person name="Atanasova L."/>
            <person name="Chenthamara K."/>
            <person name="Zhang J."/>
            <person name="Grujic M."/>
            <person name="Henrissat B."/>
            <person name="Kuo A."/>
            <person name="Salamov A."/>
            <person name="Lipzen A."/>
            <person name="Labutti K."/>
            <person name="Barry K."/>
            <person name="Miao Y."/>
            <person name="Rahimi M.J."/>
            <person name="Shen Q."/>
            <person name="Grigoriev I.V."/>
            <person name="Kubicek C.P."/>
            <person name="Druzhinina I.S."/>
        </authorList>
    </citation>
    <scope>NUCLEOTIDE SEQUENCE [LARGE SCALE GENOMIC DNA]</scope>
    <source>
        <strain evidence="1 2">CBS 226.95</strain>
    </source>
</reference>